<gene>
    <name evidence="3" type="ORF">OAUR00152_LOCUS40460</name>
</gene>
<name>A0A7S4K7A5_9STRA</name>
<dbReference type="SUPFAM" id="SSF51905">
    <property type="entry name" value="FAD/NAD(P)-binding domain"/>
    <property type="match status" value="1"/>
</dbReference>
<proteinExistence type="predicted"/>
<evidence type="ECO:0000256" key="1">
    <source>
        <dbReference type="SAM" id="MobiDB-lite"/>
    </source>
</evidence>
<dbReference type="InterPro" id="IPR002937">
    <property type="entry name" value="Amino_oxidase"/>
</dbReference>
<protein>
    <recommendedName>
        <fullName evidence="2">Amine oxidase domain-containing protein</fullName>
    </recommendedName>
</protein>
<accession>A0A7S4K7A5</accession>
<organism evidence="3">
    <name type="scientific">Odontella aurita</name>
    <dbReference type="NCBI Taxonomy" id="265563"/>
    <lineage>
        <taxon>Eukaryota</taxon>
        <taxon>Sar</taxon>
        <taxon>Stramenopiles</taxon>
        <taxon>Ochrophyta</taxon>
        <taxon>Bacillariophyta</taxon>
        <taxon>Mediophyceae</taxon>
        <taxon>Biddulphiophycidae</taxon>
        <taxon>Eupodiscales</taxon>
        <taxon>Odontellaceae</taxon>
        <taxon>Odontella</taxon>
    </lineage>
</organism>
<evidence type="ECO:0000259" key="2">
    <source>
        <dbReference type="Pfam" id="PF01593"/>
    </source>
</evidence>
<dbReference type="PANTHER" id="PTHR10742:SF410">
    <property type="entry name" value="LYSINE-SPECIFIC HISTONE DEMETHYLASE 2"/>
    <property type="match status" value="1"/>
</dbReference>
<sequence length="558" mass="61878">MPSPPGRTPPTCAKERCDVIILGAGPAGIAAARYLEEETELSTIIVEARHRVGGRTHTSDELGVGLPLDHGGKWIHGACPENCAMQLLKHYEAEEDCERETGWRRGRRTITRVVLPGELAVAPSKASLKALDKVFGVIKRLAHDSGDIGQDMSLEDLLYQEYDDCIPSDSDDDQVEPTGSHPPDQCGGTMRSDNLGHGPRNCWRRGFYRNLIKKILGESKAIVDSNKMKFHDEVMALLHLKLCQFFEGFEGSPIHELSAKHGMDGSELPGGDHNIPFGYGELFRRLAEPLVDRRIIRFGYEVISVETASVEDNVTRNVSVTCRLEGGSEEVFQATSCIVTLPLGVLRGCLEPNGTPIFRPPLPEAVTTAVRSLGIAVMNKFELAFDMRWWPEEVGRLNIGTSLYCHTPIYHPFSMFLVESASTTKNPQAPNVLVCYLTGEFAKQAELWSDNEIHGRCMKALRLANFSSMKGFAKHIPDPTYVHMTRWHSDPFSKGSWTFIAKNSGLHSMKAFRDNEECMRRNIFFAGEHTCDGSRLGLDIGCAHGAWLSGEIVAKQLT</sequence>
<dbReference type="Gene3D" id="3.50.50.60">
    <property type="entry name" value="FAD/NAD(P)-binding domain"/>
    <property type="match status" value="2"/>
</dbReference>
<dbReference type="Pfam" id="PF01593">
    <property type="entry name" value="Amino_oxidase"/>
    <property type="match status" value="1"/>
</dbReference>
<feature type="region of interest" description="Disordered" evidence="1">
    <location>
        <begin position="169"/>
        <end position="193"/>
    </location>
</feature>
<dbReference type="EMBL" id="HBKQ01059220">
    <property type="protein sequence ID" value="CAE2286094.1"/>
    <property type="molecule type" value="Transcribed_RNA"/>
</dbReference>
<dbReference type="InterPro" id="IPR036188">
    <property type="entry name" value="FAD/NAD-bd_sf"/>
</dbReference>
<dbReference type="InterPro" id="IPR050281">
    <property type="entry name" value="Flavin_monoamine_oxidase"/>
</dbReference>
<reference evidence="3" key="1">
    <citation type="submission" date="2021-01" db="EMBL/GenBank/DDBJ databases">
        <authorList>
            <person name="Corre E."/>
            <person name="Pelletier E."/>
            <person name="Niang G."/>
            <person name="Scheremetjew M."/>
            <person name="Finn R."/>
            <person name="Kale V."/>
            <person name="Holt S."/>
            <person name="Cochrane G."/>
            <person name="Meng A."/>
            <person name="Brown T."/>
            <person name="Cohen L."/>
        </authorList>
    </citation>
    <scope>NUCLEOTIDE SEQUENCE</scope>
    <source>
        <strain evidence="3">Isolate 1302-5</strain>
    </source>
</reference>
<dbReference type="AlphaFoldDB" id="A0A7S4K7A5"/>
<dbReference type="GO" id="GO:0016491">
    <property type="term" value="F:oxidoreductase activity"/>
    <property type="evidence" value="ECO:0007669"/>
    <property type="project" value="InterPro"/>
</dbReference>
<feature type="domain" description="Amine oxidase" evidence="2">
    <location>
        <begin position="27"/>
        <end position="557"/>
    </location>
</feature>
<dbReference type="PANTHER" id="PTHR10742">
    <property type="entry name" value="FLAVIN MONOAMINE OXIDASE"/>
    <property type="match status" value="1"/>
</dbReference>
<dbReference type="SUPFAM" id="SSF54373">
    <property type="entry name" value="FAD-linked reductases, C-terminal domain"/>
    <property type="match status" value="1"/>
</dbReference>
<evidence type="ECO:0000313" key="3">
    <source>
        <dbReference type="EMBL" id="CAE2286094.1"/>
    </source>
</evidence>